<feature type="domain" description="GOLD" evidence="2">
    <location>
        <begin position="287"/>
        <end position="399"/>
    </location>
</feature>
<dbReference type="EMBL" id="HBEQ01001417">
    <property type="protein sequence ID" value="CAD8513699.1"/>
    <property type="molecule type" value="Transcribed_RNA"/>
</dbReference>
<dbReference type="Gene3D" id="2.60.120.680">
    <property type="entry name" value="GOLD domain"/>
    <property type="match status" value="1"/>
</dbReference>
<sequence>MGPAKDLAKPLLDVDELLAANAARVEKILTSLKNGTGDDAPSLPVGEGTPYDDIWALRFCLSHDEDDEALATARKTLSWRKEHAEVLEKAAKRERVKKFASIERFVAADYHGEDKRGNPVYCIRAGISNPSAMMDAHTKDEVLMFMMYRKEIGFLIADERTRRTRKLHKLITVNDLNHVSLMAGTDKRFQKVLGESSKMSETLYPQLLDRAVLINVPYIFSVIWSMVRGLISAKTKAKVAICPGDALKGDVSKCPFAKHVKMETIPTFMGGTCRCSPGCICGVPNDQKTMVAKTDGDGLIAANVAARDKLLAYVEVSRGDKVAWHLQVEEQGVEMDVVLRERGINNGTPMTVVKRFKHKSGAGVKSEVLEAPGDGTLVFTFNNEYSYFNSKNIKYKCENITAVAKENATEASAAAAAAAEES</sequence>
<dbReference type="Pfam" id="PF00650">
    <property type="entry name" value="CRAL_TRIO"/>
    <property type="match status" value="1"/>
</dbReference>
<dbReference type="CDD" id="cd00170">
    <property type="entry name" value="SEC14"/>
    <property type="match status" value="1"/>
</dbReference>
<evidence type="ECO:0008006" key="4">
    <source>
        <dbReference type="Google" id="ProtNLM"/>
    </source>
</evidence>
<dbReference type="SUPFAM" id="SSF101576">
    <property type="entry name" value="Supernatant protein factor (SPF), C-terminal domain"/>
    <property type="match status" value="1"/>
</dbReference>
<dbReference type="InterPro" id="IPR036598">
    <property type="entry name" value="GOLD_dom_sf"/>
</dbReference>
<dbReference type="InterPro" id="IPR009038">
    <property type="entry name" value="GOLD_dom"/>
</dbReference>
<dbReference type="PANTHER" id="PTHR23324:SF83">
    <property type="entry name" value="SEC14-LIKE PROTEIN 2"/>
    <property type="match status" value="1"/>
</dbReference>
<dbReference type="InterPro" id="IPR001251">
    <property type="entry name" value="CRAL-TRIO_dom"/>
</dbReference>
<evidence type="ECO:0000259" key="2">
    <source>
        <dbReference type="PROSITE" id="PS50866"/>
    </source>
</evidence>
<dbReference type="InterPro" id="IPR036865">
    <property type="entry name" value="CRAL-TRIO_dom_sf"/>
</dbReference>
<name>A0A7S0I7X8_MICPS</name>
<reference evidence="3" key="1">
    <citation type="submission" date="2021-01" db="EMBL/GenBank/DDBJ databases">
        <authorList>
            <person name="Corre E."/>
            <person name="Pelletier E."/>
            <person name="Niang G."/>
            <person name="Scheremetjew M."/>
            <person name="Finn R."/>
            <person name="Kale V."/>
            <person name="Holt S."/>
            <person name="Cochrane G."/>
            <person name="Meng A."/>
            <person name="Brown T."/>
            <person name="Cohen L."/>
        </authorList>
    </citation>
    <scope>NUCLEOTIDE SEQUENCE</scope>
    <source>
        <strain evidence="3">CCMP1723</strain>
    </source>
</reference>
<dbReference type="InterPro" id="IPR051064">
    <property type="entry name" value="SEC14/CRAL-TRIO_domain"/>
</dbReference>
<dbReference type="GO" id="GO:0005737">
    <property type="term" value="C:cytoplasm"/>
    <property type="evidence" value="ECO:0007669"/>
    <property type="project" value="TreeGrafter"/>
</dbReference>
<evidence type="ECO:0000259" key="1">
    <source>
        <dbReference type="PROSITE" id="PS50191"/>
    </source>
</evidence>
<accession>A0A7S0I7X8</accession>
<proteinExistence type="predicted"/>
<gene>
    <name evidence="3" type="ORF">MCOM1403_LOCUS1124</name>
</gene>
<dbReference type="PROSITE" id="PS50191">
    <property type="entry name" value="CRAL_TRIO"/>
    <property type="match status" value="1"/>
</dbReference>
<dbReference type="PROSITE" id="PS50866">
    <property type="entry name" value="GOLD"/>
    <property type="match status" value="1"/>
</dbReference>
<dbReference type="AlphaFoldDB" id="A0A7S0I7X8"/>
<organism evidence="3">
    <name type="scientific">Micromonas pusilla</name>
    <name type="common">Picoplanktonic green alga</name>
    <name type="synonym">Chromulina pusilla</name>
    <dbReference type="NCBI Taxonomy" id="38833"/>
    <lineage>
        <taxon>Eukaryota</taxon>
        <taxon>Viridiplantae</taxon>
        <taxon>Chlorophyta</taxon>
        <taxon>Mamiellophyceae</taxon>
        <taxon>Mamiellales</taxon>
        <taxon>Mamiellaceae</taxon>
        <taxon>Micromonas</taxon>
    </lineage>
</organism>
<dbReference type="SUPFAM" id="SSF52087">
    <property type="entry name" value="CRAL/TRIO domain"/>
    <property type="match status" value="1"/>
</dbReference>
<protein>
    <recommendedName>
        <fullName evidence="4">CRAL-TRIO domain-containing protein</fullName>
    </recommendedName>
</protein>
<dbReference type="SMART" id="SM00516">
    <property type="entry name" value="SEC14"/>
    <property type="match status" value="1"/>
</dbReference>
<dbReference type="Gene3D" id="3.40.525.10">
    <property type="entry name" value="CRAL-TRIO lipid binding domain"/>
    <property type="match status" value="1"/>
</dbReference>
<evidence type="ECO:0000313" key="3">
    <source>
        <dbReference type="EMBL" id="CAD8513699.1"/>
    </source>
</evidence>
<dbReference type="PANTHER" id="PTHR23324">
    <property type="entry name" value="SEC14 RELATED PROTEIN"/>
    <property type="match status" value="1"/>
</dbReference>
<feature type="domain" description="CRAL-TRIO" evidence="1">
    <location>
        <begin position="98"/>
        <end position="277"/>
    </location>
</feature>